<proteinExistence type="predicted"/>
<dbReference type="EMBL" id="MSKX01000021">
    <property type="protein sequence ID" value="OLO82824.1"/>
    <property type="molecule type" value="Genomic_DNA"/>
</dbReference>
<evidence type="ECO:0000313" key="2">
    <source>
        <dbReference type="Proteomes" id="UP000186781"/>
    </source>
</evidence>
<evidence type="ECO:0008006" key="3">
    <source>
        <dbReference type="Google" id="ProtNLM"/>
    </source>
</evidence>
<protein>
    <recommendedName>
        <fullName evidence="3">DUF1877 family protein</fullName>
    </recommendedName>
</protein>
<evidence type="ECO:0000313" key="1">
    <source>
        <dbReference type="EMBL" id="OLO82824.1"/>
    </source>
</evidence>
<reference evidence="1 2" key="1">
    <citation type="submission" date="2016-12" db="EMBL/GenBank/DDBJ databases">
        <title>Genomic comparison of strains in the 'Actinomyces naeslundii' group.</title>
        <authorList>
            <person name="Mughal S.R."/>
            <person name="Do T."/>
            <person name="Gilbert S.C."/>
            <person name="Witherden E.A."/>
            <person name="Didelot X."/>
            <person name="Beighton D."/>
        </authorList>
    </citation>
    <scope>NUCLEOTIDE SEQUENCE [LARGE SCALE GENOMIC DNA]</scope>
    <source>
        <strain evidence="1 2">WE6B-3</strain>
    </source>
</reference>
<accession>A0ABX3EYG5</accession>
<name>A0ABX3EYG5_ACTNA</name>
<dbReference type="Proteomes" id="UP000186781">
    <property type="component" value="Unassembled WGS sequence"/>
</dbReference>
<gene>
    <name evidence="1" type="ORF">BKH13_08135</name>
</gene>
<organism evidence="1 2">
    <name type="scientific">Actinomyces naeslundii</name>
    <dbReference type="NCBI Taxonomy" id="1655"/>
    <lineage>
        <taxon>Bacteria</taxon>
        <taxon>Bacillati</taxon>
        <taxon>Actinomycetota</taxon>
        <taxon>Actinomycetes</taxon>
        <taxon>Actinomycetales</taxon>
        <taxon>Actinomycetaceae</taxon>
        <taxon>Actinomyces</taxon>
    </lineage>
</organism>
<keyword evidence="2" id="KW-1185">Reference proteome</keyword>
<comment type="caution">
    <text evidence="1">The sequence shown here is derived from an EMBL/GenBank/DDBJ whole genome shotgun (WGS) entry which is preliminary data.</text>
</comment>
<sequence>MGIRYYAYAVEADRIEDALECPSMFLSCDPLADALGMEVGAMSGTAIMRQVVPEQDMLYLDKAWSELQELSRTGGYDGGPRPSYRMFEGKVCMFGMGWEPWVRVLRPEEMKAISLDLKSLCLEEEFPILEHGDGISGGERISYVASYLRAACRFADVLVGSGRGMVYMIG</sequence>